<protein>
    <submittedName>
        <fullName evidence="1">Uncharacterized protein</fullName>
    </submittedName>
</protein>
<proteinExistence type="predicted"/>
<name>A0A2L1GPA3_9BACT</name>
<evidence type="ECO:0000313" key="1">
    <source>
        <dbReference type="EMBL" id="AVD71454.1"/>
    </source>
</evidence>
<dbReference type="RefSeq" id="WP_104936712.1">
    <property type="nucleotide sequence ID" value="NZ_CP021255.1"/>
</dbReference>
<dbReference type="Proteomes" id="UP000239867">
    <property type="component" value="Chromosome"/>
</dbReference>
<organism evidence="1 2">
    <name type="scientific">Desulfobulbus oralis</name>
    <dbReference type="NCBI Taxonomy" id="1986146"/>
    <lineage>
        <taxon>Bacteria</taxon>
        <taxon>Pseudomonadati</taxon>
        <taxon>Thermodesulfobacteriota</taxon>
        <taxon>Desulfobulbia</taxon>
        <taxon>Desulfobulbales</taxon>
        <taxon>Desulfobulbaceae</taxon>
        <taxon>Desulfobulbus</taxon>
    </lineage>
</organism>
<dbReference type="AlphaFoldDB" id="A0A2L1GPA3"/>
<sequence>MFHGSDRQIGSFVTESGEELTMTDVVFSMNRTLTTSGTLPVPEDIAALPDARGYGTTCNLHQVMVQDVVRAYAASTHTTS</sequence>
<dbReference type="EMBL" id="CP021255">
    <property type="protein sequence ID" value="AVD71454.1"/>
    <property type="molecule type" value="Genomic_DNA"/>
</dbReference>
<gene>
    <name evidence="1" type="ORF">CAY53_08240</name>
</gene>
<dbReference type="OrthoDB" id="1676884at2"/>
<accession>A0A2L1GPA3</accession>
<evidence type="ECO:0000313" key="2">
    <source>
        <dbReference type="Proteomes" id="UP000239867"/>
    </source>
</evidence>
<keyword evidence="2" id="KW-1185">Reference proteome</keyword>
<reference evidence="1 2" key="1">
    <citation type="journal article" date="2018" name="MBio">
        <title>Insights into the evolution of host association through the isolation and characterization of a novel human periodontal pathobiont, Desulfobulbus oralis.</title>
        <authorList>
            <person name="Cross K.L."/>
            <person name="Chirania P."/>
            <person name="Xiong W."/>
            <person name="Beall C.J."/>
            <person name="Elkins J.G."/>
            <person name="Giannone R.J."/>
            <person name="Griffen A.L."/>
            <person name="Guss A.M."/>
            <person name="Hettich R.L."/>
            <person name="Joshi S.S."/>
            <person name="Mokrzan E.M."/>
            <person name="Martin R.K."/>
            <person name="Zhulin I.B."/>
            <person name="Leys E.J."/>
            <person name="Podar M."/>
        </authorList>
    </citation>
    <scope>NUCLEOTIDE SEQUENCE [LARGE SCALE GENOMIC DNA]</scope>
    <source>
        <strain evidence="1 2">ORNL</strain>
    </source>
</reference>
<dbReference type="KEGG" id="deo:CAY53_08240"/>